<sequence>MATSACIQWIRDELEAHNDLATLHPPLVDTDSLCEFVTDGRALCLLANFVLNGEETKLPKKLQRSLKQLSKFHALERVQFFIKWCRSCAKLEEHQVFTTVQLLDEVNETAVSETIIALRNKTRPGLNTTSALSQYCSNGDSTSTSSIPSTGSSNANNANRLSSFLNKFPSAAVVVTTTLQSKPPMSHNRVSLTSSVASSTPSPREFDELVPADEVSSSNSKSRLQIPSIFKGSNIASPASVTSRSSVISNASSTASSSKEKCREFRSRSWSSKLSAFSRSHSSSTPKTPSVGDLDSSDTPSSSPMASPHNRVSIPSVFSAPSPAAPKSMSKLSAFLTSVDTTVSVAPVSNAPFQDAKASEPAAETTREEDAEPALEDNEVEEEGPPAVIAEEILSEIESTNMDVETEEKSLKKPPSSVKLLAFYAGG</sequence>
<feature type="compositionally biased region" description="Low complexity" evidence="1">
    <location>
        <begin position="293"/>
        <end position="314"/>
    </location>
</feature>
<evidence type="ECO:0000259" key="2">
    <source>
        <dbReference type="PROSITE" id="PS50021"/>
    </source>
</evidence>
<dbReference type="EMBL" id="CANTFM010001902">
    <property type="protein sequence ID" value="CAI5743649.1"/>
    <property type="molecule type" value="Genomic_DNA"/>
</dbReference>
<feature type="compositionally biased region" description="Acidic residues" evidence="1">
    <location>
        <begin position="367"/>
        <end position="384"/>
    </location>
</feature>
<dbReference type="SUPFAM" id="SSF47576">
    <property type="entry name" value="Calponin-homology domain, CH-domain"/>
    <property type="match status" value="1"/>
</dbReference>
<comment type="caution">
    <text evidence="3">The sequence shown here is derived from an EMBL/GenBank/DDBJ whole genome shotgun (WGS) entry which is preliminary data.</text>
</comment>
<feature type="domain" description="Calponin-homology (CH)" evidence="2">
    <location>
        <begin position="1"/>
        <end position="123"/>
    </location>
</feature>
<feature type="compositionally biased region" description="Low complexity" evidence="1">
    <location>
        <begin position="241"/>
        <end position="257"/>
    </location>
</feature>
<dbReference type="CDD" id="cd00014">
    <property type="entry name" value="CH_SF"/>
    <property type="match status" value="1"/>
</dbReference>
<feature type="compositionally biased region" description="Polar residues" evidence="1">
    <location>
        <begin position="276"/>
        <end position="288"/>
    </location>
</feature>
<keyword evidence="4" id="KW-1185">Reference proteome</keyword>
<accession>A0AAV0VA72</accession>
<dbReference type="AlphaFoldDB" id="A0AAV0VA72"/>
<evidence type="ECO:0000313" key="4">
    <source>
        <dbReference type="Proteomes" id="UP001162029"/>
    </source>
</evidence>
<evidence type="ECO:0000256" key="1">
    <source>
        <dbReference type="SAM" id="MobiDB-lite"/>
    </source>
</evidence>
<proteinExistence type="predicted"/>
<dbReference type="InterPro" id="IPR036872">
    <property type="entry name" value="CH_dom_sf"/>
</dbReference>
<name>A0AAV0VA72_9STRA</name>
<dbReference type="Gene3D" id="1.10.418.10">
    <property type="entry name" value="Calponin-like domain"/>
    <property type="match status" value="1"/>
</dbReference>
<dbReference type="PROSITE" id="PS50021">
    <property type="entry name" value="CH"/>
    <property type="match status" value="1"/>
</dbReference>
<feature type="region of interest" description="Disordered" evidence="1">
    <location>
        <begin position="347"/>
        <end position="387"/>
    </location>
</feature>
<feature type="region of interest" description="Disordered" evidence="1">
    <location>
        <begin position="241"/>
        <end position="262"/>
    </location>
</feature>
<reference evidence="3" key="1">
    <citation type="submission" date="2022-12" db="EMBL/GenBank/DDBJ databases">
        <authorList>
            <person name="Webb A."/>
        </authorList>
    </citation>
    <scope>NUCLEOTIDE SEQUENCE</scope>
    <source>
        <strain evidence="3">Pd1</strain>
    </source>
</reference>
<feature type="region of interest" description="Disordered" evidence="1">
    <location>
        <begin position="276"/>
        <end position="314"/>
    </location>
</feature>
<protein>
    <recommendedName>
        <fullName evidence="2">Calponin-homology (CH) domain-containing protein</fullName>
    </recommendedName>
</protein>
<gene>
    <name evidence="3" type="ORF">PDE001_LOCUS8851</name>
</gene>
<feature type="region of interest" description="Disordered" evidence="1">
    <location>
        <begin position="182"/>
        <end position="223"/>
    </location>
</feature>
<dbReference type="InterPro" id="IPR001715">
    <property type="entry name" value="CH_dom"/>
</dbReference>
<feature type="compositionally biased region" description="Low complexity" evidence="1">
    <location>
        <begin position="190"/>
        <end position="203"/>
    </location>
</feature>
<dbReference type="Proteomes" id="UP001162029">
    <property type="component" value="Unassembled WGS sequence"/>
</dbReference>
<dbReference type="Pfam" id="PF00307">
    <property type="entry name" value="CH"/>
    <property type="match status" value="1"/>
</dbReference>
<evidence type="ECO:0000313" key="3">
    <source>
        <dbReference type="EMBL" id="CAI5743649.1"/>
    </source>
</evidence>
<dbReference type="SMART" id="SM00033">
    <property type="entry name" value="CH"/>
    <property type="match status" value="1"/>
</dbReference>
<organism evidence="3 4">
    <name type="scientific">Peronospora destructor</name>
    <dbReference type="NCBI Taxonomy" id="86335"/>
    <lineage>
        <taxon>Eukaryota</taxon>
        <taxon>Sar</taxon>
        <taxon>Stramenopiles</taxon>
        <taxon>Oomycota</taxon>
        <taxon>Peronosporomycetes</taxon>
        <taxon>Peronosporales</taxon>
        <taxon>Peronosporaceae</taxon>
        <taxon>Peronospora</taxon>
    </lineage>
</organism>